<comment type="caution">
    <text evidence="1">The sequence shown here is derived from an EMBL/GenBank/DDBJ whole genome shotgun (WGS) entry which is preliminary data.</text>
</comment>
<evidence type="ECO:0000313" key="2">
    <source>
        <dbReference type="Proteomes" id="UP001218188"/>
    </source>
</evidence>
<gene>
    <name evidence="1" type="ORF">C8F04DRAFT_1194429</name>
</gene>
<name>A0AAD6WRP1_9AGAR</name>
<evidence type="ECO:0000313" key="1">
    <source>
        <dbReference type="EMBL" id="KAJ7022520.1"/>
    </source>
</evidence>
<dbReference type="AlphaFoldDB" id="A0AAD6WRP1"/>
<dbReference type="EMBL" id="JARJCM010000208">
    <property type="protein sequence ID" value="KAJ7022520.1"/>
    <property type="molecule type" value="Genomic_DNA"/>
</dbReference>
<reference evidence="1" key="1">
    <citation type="submission" date="2023-03" db="EMBL/GenBank/DDBJ databases">
        <title>Massive genome expansion in bonnet fungi (Mycena s.s.) driven by repeated elements and novel gene families across ecological guilds.</title>
        <authorList>
            <consortium name="Lawrence Berkeley National Laboratory"/>
            <person name="Harder C.B."/>
            <person name="Miyauchi S."/>
            <person name="Viragh M."/>
            <person name="Kuo A."/>
            <person name="Thoen E."/>
            <person name="Andreopoulos B."/>
            <person name="Lu D."/>
            <person name="Skrede I."/>
            <person name="Drula E."/>
            <person name="Henrissat B."/>
            <person name="Morin E."/>
            <person name="Kohler A."/>
            <person name="Barry K."/>
            <person name="LaButti K."/>
            <person name="Morin E."/>
            <person name="Salamov A."/>
            <person name="Lipzen A."/>
            <person name="Mereny Z."/>
            <person name="Hegedus B."/>
            <person name="Baldrian P."/>
            <person name="Stursova M."/>
            <person name="Weitz H."/>
            <person name="Taylor A."/>
            <person name="Grigoriev I.V."/>
            <person name="Nagy L.G."/>
            <person name="Martin F."/>
            <person name="Kauserud H."/>
        </authorList>
    </citation>
    <scope>NUCLEOTIDE SEQUENCE</scope>
    <source>
        <strain evidence="1">CBHHK200</strain>
    </source>
</reference>
<proteinExistence type="predicted"/>
<protein>
    <submittedName>
        <fullName evidence="1">Uncharacterized protein</fullName>
    </submittedName>
</protein>
<sequence length="158" mass="17448">MPSLDGKSPDITALFILNRDLVSKWHAAFVHCAKAREKKLHAAFSTIKKQHAAWTQSSPVTDLPQARYAPALFPVFTYFKIPAKSTVPSETGNLATLEVSHHQKQEIVPMVGDPHNRDGSLAVIAATLQAFHLPLQTLHHGGGVSQRFKAMNNPYYLN</sequence>
<accession>A0AAD6WRP1</accession>
<organism evidence="1 2">
    <name type="scientific">Mycena alexandri</name>
    <dbReference type="NCBI Taxonomy" id="1745969"/>
    <lineage>
        <taxon>Eukaryota</taxon>
        <taxon>Fungi</taxon>
        <taxon>Dikarya</taxon>
        <taxon>Basidiomycota</taxon>
        <taxon>Agaricomycotina</taxon>
        <taxon>Agaricomycetes</taxon>
        <taxon>Agaricomycetidae</taxon>
        <taxon>Agaricales</taxon>
        <taxon>Marasmiineae</taxon>
        <taxon>Mycenaceae</taxon>
        <taxon>Mycena</taxon>
    </lineage>
</organism>
<dbReference type="Proteomes" id="UP001218188">
    <property type="component" value="Unassembled WGS sequence"/>
</dbReference>
<keyword evidence="2" id="KW-1185">Reference proteome</keyword>